<feature type="compositionally biased region" description="Low complexity" evidence="1">
    <location>
        <begin position="367"/>
        <end position="378"/>
    </location>
</feature>
<sequence length="1041" mass="106667">MDFVLFEDPQAKAAYARNVAAGAMTGGILPGTAAMMAANGMSGQPFPGSFNNAGGMDASNLSAMGAASMNNKFQLPLAFSNVPMGAASGMAGPSSAAAMNSQPLALGGFGGYRQPPNPLTTPTPQQLASLVASQHAAQAAGAGSQNRPGGQAGVLPFASMVGSAGMSSSSNIGTALAQEAQRMGGEQTSPFMGANTPLPFSTGTDVMPLFPSSSSSTHTPTSSNIKRQSSLGSNCSSSGAANELNGMDVFNGSPVNPPSGSFGPPIQNLSLGGGSGLRSSGKSMRSGSADSFVDGPLFPQPSISSAATTPSAVSMQATGSNTTNYSLDGARSCTDTASTMTPTSDPMPFATATTSNTAANSLFSIAQQQQQAQNQASAGTGWQTRTSKPLSKTEESDPLSTPKAREQRMPPMSTSWSSLFANKQADDQAWYNMEDALNTAGSGSNSATMNFNMDTSGTPSGVQGIGASSTAQPFGSGGGFFSTPALAEPLDVADLDRAQALLRPNAGAQTDENGRRMLRGPSAANAAAGNSASSGLSLFEVSETSTLDEDEDDADTPASGIDEGSKPPYTALQAIGKNAGLSGFNCSLGTDGNAMKGSTNTQRAPAGRQQPTQLSMLAKSTLFNAGEALDVPRFAAVDENGTSDSDDEAELDETIRRRRREQYLMRQQGQAQNAANDGSSLSSSTSSLNMPGSSDAGTMVNGSGSRPTGSSSANNYLGTHPGMSRRSSSSTSGEDSLMSPPIRDSAEAVAHFGPLAPASQPIQRATAGNFRSQISRGGGGGGKGKTGPPGHHPTRPTLHPSHAIAEKATKASKAEAAKVQEAVEDDDDEDDEDESDDEEEEEGEDEDEEGDDDDDYADAFGHASGKPRGGGGGTGRGRNTRTSRSAGAVSALSGSGAAPAQKRRKRQSPKADEPVNISTLGGSHTTSTGLTVCDYVSPLVMMSEGGPTAASVKEARCGTVFHRPYDLSRHRETIHAREEAKLVKAGQLKIEDCVVMGKEIPAEKVMAGATEWKCEGKNGCGSVFSRKDALLRHQRIRGHGR</sequence>
<feature type="compositionally biased region" description="Low complexity" evidence="1">
    <location>
        <begin position="277"/>
        <end position="288"/>
    </location>
</feature>
<dbReference type="Proteomes" id="UP000077521">
    <property type="component" value="Unassembled WGS sequence"/>
</dbReference>
<feature type="compositionally biased region" description="Low complexity" evidence="1">
    <location>
        <begin position="880"/>
        <end position="900"/>
    </location>
</feature>
<proteinExistence type="predicted"/>
<feature type="compositionally biased region" description="Low complexity" evidence="1">
    <location>
        <begin position="667"/>
        <end position="694"/>
    </location>
</feature>
<feature type="compositionally biased region" description="Polar residues" evidence="1">
    <location>
        <begin position="700"/>
        <end position="717"/>
    </location>
</feature>
<feature type="region of interest" description="Disordered" evidence="1">
    <location>
        <begin position="367"/>
        <end position="416"/>
    </location>
</feature>
<dbReference type="Pfam" id="PF00096">
    <property type="entry name" value="zf-C2H2"/>
    <property type="match status" value="1"/>
</dbReference>
<evidence type="ECO:0000313" key="3">
    <source>
        <dbReference type="Proteomes" id="UP000077521"/>
    </source>
</evidence>
<feature type="compositionally biased region" description="Low complexity" evidence="1">
    <location>
        <begin position="211"/>
        <end position="242"/>
    </location>
</feature>
<protein>
    <submittedName>
        <fullName evidence="2">Uncharacterized protein</fullName>
    </submittedName>
</protein>
<dbReference type="Gene3D" id="3.30.160.60">
    <property type="entry name" value="Classic Zinc Finger"/>
    <property type="match status" value="1"/>
</dbReference>
<reference evidence="2" key="2">
    <citation type="journal article" date="2019" name="IMA Fungus">
        <title>Genome sequencing and comparison of five Tilletia species to identify candidate genes for the detection of regulated species infecting wheat.</title>
        <authorList>
            <person name="Nguyen H.D.T."/>
            <person name="Sultana T."/>
            <person name="Kesanakurti P."/>
            <person name="Hambleton S."/>
        </authorList>
    </citation>
    <scope>NUCLEOTIDE SEQUENCE</scope>
    <source>
        <strain evidence="2">DAOMC 236416</strain>
    </source>
</reference>
<reference evidence="2" key="1">
    <citation type="submission" date="2016-04" db="EMBL/GenBank/DDBJ databases">
        <authorList>
            <person name="Nguyen H.D."/>
            <person name="Samba Siva P."/>
            <person name="Cullis J."/>
            <person name="Levesque C.A."/>
            <person name="Hambleton S."/>
        </authorList>
    </citation>
    <scope>NUCLEOTIDE SEQUENCE</scope>
    <source>
        <strain evidence="2">DAOMC 236416</strain>
    </source>
</reference>
<feature type="compositionally biased region" description="Basic and acidic residues" evidence="1">
    <location>
        <begin position="804"/>
        <end position="818"/>
    </location>
</feature>
<dbReference type="InterPro" id="IPR013087">
    <property type="entry name" value="Znf_C2H2_type"/>
</dbReference>
<dbReference type="PROSITE" id="PS50157">
    <property type="entry name" value="ZINC_FINGER_C2H2_2"/>
    <property type="match status" value="1"/>
</dbReference>
<organism evidence="2 3">
    <name type="scientific">Tilletia indica</name>
    <dbReference type="NCBI Taxonomy" id="43049"/>
    <lineage>
        <taxon>Eukaryota</taxon>
        <taxon>Fungi</taxon>
        <taxon>Dikarya</taxon>
        <taxon>Basidiomycota</taxon>
        <taxon>Ustilaginomycotina</taxon>
        <taxon>Exobasidiomycetes</taxon>
        <taxon>Tilletiales</taxon>
        <taxon>Tilletiaceae</taxon>
        <taxon>Tilletia</taxon>
    </lineage>
</organism>
<feature type="compositionally biased region" description="Acidic residues" evidence="1">
    <location>
        <begin position="546"/>
        <end position="555"/>
    </location>
</feature>
<feature type="region of interest" description="Disordered" evidence="1">
    <location>
        <begin position="664"/>
        <end position="923"/>
    </location>
</feature>
<dbReference type="AlphaFoldDB" id="A0A177TXE6"/>
<feature type="compositionally biased region" description="Gly residues" evidence="1">
    <location>
        <begin position="776"/>
        <end position="787"/>
    </location>
</feature>
<name>A0A177TXE6_9BASI</name>
<feature type="region of interest" description="Disordered" evidence="1">
    <location>
        <begin position="202"/>
        <end position="296"/>
    </location>
</feature>
<feature type="compositionally biased region" description="Polar residues" evidence="1">
    <location>
        <begin position="380"/>
        <end position="390"/>
    </location>
</feature>
<accession>A0A177TXE6</accession>
<comment type="caution">
    <text evidence="2">The sequence shown here is derived from an EMBL/GenBank/DDBJ whole genome shotgun (WGS) entry which is preliminary data.</text>
</comment>
<dbReference type="EMBL" id="LWDF02000128">
    <property type="protein sequence ID" value="KAE8257044.1"/>
    <property type="molecule type" value="Genomic_DNA"/>
</dbReference>
<keyword evidence="3" id="KW-1185">Reference proteome</keyword>
<feature type="compositionally biased region" description="Low complexity" evidence="1">
    <location>
        <begin position="722"/>
        <end position="739"/>
    </location>
</feature>
<feature type="compositionally biased region" description="Acidic residues" evidence="1">
    <location>
        <begin position="822"/>
        <end position="857"/>
    </location>
</feature>
<gene>
    <name evidence="2" type="ORF">A4X13_0g2615</name>
</gene>
<evidence type="ECO:0000313" key="2">
    <source>
        <dbReference type="EMBL" id="KAE8257044.1"/>
    </source>
</evidence>
<evidence type="ECO:0000256" key="1">
    <source>
        <dbReference type="SAM" id="MobiDB-lite"/>
    </source>
</evidence>
<feature type="compositionally biased region" description="Gly residues" evidence="1">
    <location>
        <begin position="867"/>
        <end position="876"/>
    </location>
</feature>
<feature type="region of interest" description="Disordered" evidence="1">
    <location>
        <begin position="543"/>
        <end position="570"/>
    </location>
</feature>